<dbReference type="Proteomes" id="UP001153069">
    <property type="component" value="Unassembled WGS sequence"/>
</dbReference>
<feature type="region of interest" description="Disordered" evidence="1">
    <location>
        <begin position="138"/>
        <end position="174"/>
    </location>
</feature>
<dbReference type="AlphaFoldDB" id="A0A9N8HQL7"/>
<dbReference type="PANTHER" id="PTHR35213:SF5">
    <property type="entry name" value="RING-TYPE DOMAIN-CONTAINING PROTEIN"/>
    <property type="match status" value="1"/>
</dbReference>
<protein>
    <submittedName>
        <fullName evidence="2">RING</fullName>
    </submittedName>
</protein>
<feature type="compositionally biased region" description="Polar residues" evidence="1">
    <location>
        <begin position="156"/>
        <end position="174"/>
    </location>
</feature>
<feature type="compositionally biased region" description="Basic and acidic residues" evidence="1">
    <location>
        <begin position="432"/>
        <end position="462"/>
    </location>
</feature>
<feature type="region of interest" description="Disordered" evidence="1">
    <location>
        <begin position="413"/>
        <end position="469"/>
    </location>
</feature>
<proteinExistence type="predicted"/>
<sequence length="469" mass="50924">MEAGRREEDDDDERKLPPGRKDAQGASPSLQPSEGQYVGTWTMEEKKYVEALIAEFRAGNILNLPEKSTLRAFIANKLGCSEKRITKKYERTGYNGRLLYTHRPDDFTPEESQRRLERLEELEVEFQQSRARLLAMNPPNYHRAKRKSQDRAVSPLRQSPAPQQSYATGTTAQTHQGVVSSSSVANIQQRIAASLIGGGDSAQQVAMGSSYAAARAPQGLDDTFSPALAVAGTNPSRVTHPNFAQGQHQNLASSVYGNALLHSLLTQPGSSTAQAPHLQPQGPLPVHQPLNRAGRFGNPTLELFARGILPPDNPLQLAMNNPNAGGYTARRSQALQQAQGGMVRYNHENSATATNNILRAAQLNALLRTNGPPPVGSAAVDAPIGFARALASLSDATLTQELDNRARIARATGQHPSLSVASISSSYAQPPARREPERQSNLNRQHDDAEEGKHDSSFERPTKRSRGPP</sequence>
<gene>
    <name evidence="2" type="ORF">SEMRO_1302_G260890.1</name>
</gene>
<dbReference type="PANTHER" id="PTHR35213">
    <property type="entry name" value="RING-TYPE DOMAIN-CONTAINING PROTEIN-RELATED"/>
    <property type="match status" value="1"/>
</dbReference>
<evidence type="ECO:0000313" key="3">
    <source>
        <dbReference type="Proteomes" id="UP001153069"/>
    </source>
</evidence>
<accession>A0A9N8HQL7</accession>
<comment type="caution">
    <text evidence="2">The sequence shown here is derived from an EMBL/GenBank/DDBJ whole genome shotgun (WGS) entry which is preliminary data.</text>
</comment>
<feature type="region of interest" description="Disordered" evidence="1">
    <location>
        <begin position="1"/>
        <end position="35"/>
    </location>
</feature>
<dbReference type="OrthoDB" id="49588at2759"/>
<dbReference type="EMBL" id="CAICTM010001300">
    <property type="protein sequence ID" value="CAB9522431.1"/>
    <property type="molecule type" value="Genomic_DNA"/>
</dbReference>
<name>A0A9N8HQL7_9STRA</name>
<evidence type="ECO:0000313" key="2">
    <source>
        <dbReference type="EMBL" id="CAB9522431.1"/>
    </source>
</evidence>
<reference evidence="2" key="1">
    <citation type="submission" date="2020-06" db="EMBL/GenBank/DDBJ databases">
        <authorList>
            <consortium name="Plant Systems Biology data submission"/>
        </authorList>
    </citation>
    <scope>NUCLEOTIDE SEQUENCE</scope>
    <source>
        <strain evidence="2">D6</strain>
    </source>
</reference>
<keyword evidence="3" id="KW-1185">Reference proteome</keyword>
<evidence type="ECO:0000256" key="1">
    <source>
        <dbReference type="SAM" id="MobiDB-lite"/>
    </source>
</evidence>
<feature type="compositionally biased region" description="Basic and acidic residues" evidence="1">
    <location>
        <begin position="1"/>
        <end position="23"/>
    </location>
</feature>
<feature type="compositionally biased region" description="Low complexity" evidence="1">
    <location>
        <begin position="417"/>
        <end position="426"/>
    </location>
</feature>
<organism evidence="2 3">
    <name type="scientific">Seminavis robusta</name>
    <dbReference type="NCBI Taxonomy" id="568900"/>
    <lineage>
        <taxon>Eukaryota</taxon>
        <taxon>Sar</taxon>
        <taxon>Stramenopiles</taxon>
        <taxon>Ochrophyta</taxon>
        <taxon>Bacillariophyta</taxon>
        <taxon>Bacillariophyceae</taxon>
        <taxon>Bacillariophycidae</taxon>
        <taxon>Naviculales</taxon>
        <taxon>Naviculaceae</taxon>
        <taxon>Seminavis</taxon>
    </lineage>
</organism>